<feature type="transmembrane region" description="Helical" evidence="9">
    <location>
        <begin position="226"/>
        <end position="244"/>
    </location>
</feature>
<comment type="similarity">
    <text evidence="2 7">Belongs to the sodium:solute symporter (SSF) (TC 2.A.21) family.</text>
</comment>
<evidence type="ECO:0000313" key="10">
    <source>
        <dbReference type="EMBL" id="OEU88585.1"/>
    </source>
</evidence>
<evidence type="ECO:0000256" key="7">
    <source>
        <dbReference type="RuleBase" id="RU362091"/>
    </source>
</evidence>
<feature type="transmembrane region" description="Helical" evidence="9">
    <location>
        <begin position="410"/>
        <end position="431"/>
    </location>
</feature>
<dbReference type="InterPro" id="IPR001734">
    <property type="entry name" value="Na/solute_symporter"/>
</dbReference>
<gene>
    <name evidence="10" type="ORF">AN215_17030</name>
</gene>
<dbReference type="GO" id="GO:0022857">
    <property type="term" value="F:transmembrane transporter activity"/>
    <property type="evidence" value="ECO:0007669"/>
    <property type="project" value="InterPro"/>
</dbReference>
<protein>
    <submittedName>
        <fullName evidence="10">Sodium:proline symporter</fullName>
    </submittedName>
</protein>
<feature type="transmembrane region" description="Helical" evidence="9">
    <location>
        <begin position="47"/>
        <end position="70"/>
    </location>
</feature>
<dbReference type="PATRIC" id="fig|933944.5.peg.6153"/>
<dbReference type="InterPro" id="IPR050277">
    <property type="entry name" value="Sodium:Solute_Symporter"/>
</dbReference>
<organism evidence="10 11">
    <name type="scientific">Streptomyces abyssalis</name>
    <dbReference type="NCBI Taxonomy" id="933944"/>
    <lineage>
        <taxon>Bacteria</taxon>
        <taxon>Bacillati</taxon>
        <taxon>Actinomycetota</taxon>
        <taxon>Actinomycetes</taxon>
        <taxon>Kitasatosporales</taxon>
        <taxon>Streptomycetaceae</taxon>
        <taxon>Streptomyces</taxon>
    </lineage>
</organism>
<dbReference type="Proteomes" id="UP000176087">
    <property type="component" value="Unassembled WGS sequence"/>
</dbReference>
<feature type="transmembrane region" description="Helical" evidence="9">
    <location>
        <begin position="118"/>
        <end position="148"/>
    </location>
</feature>
<sequence length="513" mass="53462">MAESSSVYLFAFIGSVVLMLCLGIWVARRNRTGEDFLLAGRRLSIPFVTGSALATLVGTGSSLGAVSLSYTNGWAGALYGLGGAAGIFLLLWLFADVREHGFMTFPEEMSYYYGANRIIKGAVAVVLFLATVGWLGAHILGGALYLSFLTGMNMALAKVVVAVGFGLYTVIGGYWAVVVTDMVQGTILFLGFSAIAVLALVKAGGFDSMNEKAPAEATSFLGVETLGTIPAISMAVVIAVGVLATPSHRQRIYSADSTRTARRSFAIVGVLFAAFAITPPIVGLSAQALSPGMDNPDLAFPTLATEVFPVWVGALLLVSGLSATMSSGDSEAITGVTIFLRDVSKMVTGKMPQAHNMVFYSRIALVAVLVFALGGALLAETIIEYITTMIATVLTGLLIAALLGKFWNRATWQGGLGAIIGGAAAATTVNLSESLTEYWGNPVIPSLVVALVVGVLVSLVTPRRKISAAEALRLLAAERSEIDVGTQLRASDGTPSCHTAPEPGHTAPGQGRR</sequence>
<evidence type="ECO:0000256" key="9">
    <source>
        <dbReference type="SAM" id="Phobius"/>
    </source>
</evidence>
<dbReference type="PANTHER" id="PTHR48086:SF7">
    <property type="entry name" value="SODIUM-SOLUTE SYMPORTER-RELATED"/>
    <property type="match status" value="1"/>
</dbReference>
<comment type="subcellular location">
    <subcellularLocation>
        <location evidence="1">Membrane</location>
        <topology evidence="1">Multi-pass membrane protein</topology>
    </subcellularLocation>
</comment>
<feature type="transmembrane region" description="Helical" evidence="9">
    <location>
        <begin position="6"/>
        <end position="27"/>
    </location>
</feature>
<dbReference type="PANTHER" id="PTHR48086">
    <property type="entry name" value="SODIUM/PROLINE SYMPORTER-RELATED"/>
    <property type="match status" value="1"/>
</dbReference>
<evidence type="ECO:0000256" key="4">
    <source>
        <dbReference type="ARBA" id="ARBA00022692"/>
    </source>
</evidence>
<name>A0A1E7JLT7_9ACTN</name>
<evidence type="ECO:0000256" key="8">
    <source>
        <dbReference type="SAM" id="MobiDB-lite"/>
    </source>
</evidence>
<evidence type="ECO:0000313" key="11">
    <source>
        <dbReference type="Proteomes" id="UP000176087"/>
    </source>
</evidence>
<evidence type="ECO:0000256" key="1">
    <source>
        <dbReference type="ARBA" id="ARBA00004141"/>
    </source>
</evidence>
<feature type="transmembrane region" description="Helical" evidence="9">
    <location>
        <begin position="187"/>
        <end position="206"/>
    </location>
</feature>
<comment type="caution">
    <text evidence="10">The sequence shown here is derived from an EMBL/GenBank/DDBJ whole genome shotgun (WGS) entry which is preliminary data.</text>
</comment>
<feature type="region of interest" description="Disordered" evidence="8">
    <location>
        <begin position="489"/>
        <end position="513"/>
    </location>
</feature>
<dbReference type="Gene3D" id="1.20.1730.10">
    <property type="entry name" value="Sodium/glucose cotransporter"/>
    <property type="match status" value="1"/>
</dbReference>
<keyword evidence="11" id="KW-1185">Reference proteome</keyword>
<accession>A0A1E7JLT7</accession>
<evidence type="ECO:0000256" key="6">
    <source>
        <dbReference type="ARBA" id="ARBA00023136"/>
    </source>
</evidence>
<dbReference type="Pfam" id="PF00474">
    <property type="entry name" value="SSF"/>
    <property type="match status" value="1"/>
</dbReference>
<feature type="transmembrane region" description="Helical" evidence="9">
    <location>
        <begin position="443"/>
        <end position="461"/>
    </location>
</feature>
<keyword evidence="4 9" id="KW-0812">Transmembrane</keyword>
<feature type="transmembrane region" description="Helical" evidence="9">
    <location>
        <begin position="298"/>
        <end position="318"/>
    </location>
</feature>
<keyword evidence="3" id="KW-0813">Transport</keyword>
<dbReference type="STRING" id="933944.AN215_17030"/>
<dbReference type="CDD" id="cd10322">
    <property type="entry name" value="SLC5sbd"/>
    <property type="match status" value="1"/>
</dbReference>
<evidence type="ECO:0000256" key="2">
    <source>
        <dbReference type="ARBA" id="ARBA00006434"/>
    </source>
</evidence>
<dbReference type="AlphaFoldDB" id="A0A1E7JLT7"/>
<evidence type="ECO:0000256" key="3">
    <source>
        <dbReference type="ARBA" id="ARBA00022448"/>
    </source>
</evidence>
<feature type="transmembrane region" description="Helical" evidence="9">
    <location>
        <begin position="76"/>
        <end position="97"/>
    </location>
</feature>
<dbReference type="GO" id="GO:0005886">
    <property type="term" value="C:plasma membrane"/>
    <property type="evidence" value="ECO:0007669"/>
    <property type="project" value="TreeGrafter"/>
</dbReference>
<dbReference type="EMBL" id="LJGT01000040">
    <property type="protein sequence ID" value="OEU88585.1"/>
    <property type="molecule type" value="Genomic_DNA"/>
</dbReference>
<feature type="transmembrane region" description="Helical" evidence="9">
    <location>
        <begin position="359"/>
        <end position="379"/>
    </location>
</feature>
<feature type="transmembrane region" description="Helical" evidence="9">
    <location>
        <begin position="154"/>
        <end position="175"/>
    </location>
</feature>
<feature type="transmembrane region" description="Helical" evidence="9">
    <location>
        <begin position="385"/>
        <end position="403"/>
    </location>
</feature>
<feature type="transmembrane region" description="Helical" evidence="9">
    <location>
        <begin position="265"/>
        <end position="286"/>
    </location>
</feature>
<proteinExistence type="inferred from homology"/>
<keyword evidence="5 9" id="KW-1133">Transmembrane helix</keyword>
<dbReference type="PROSITE" id="PS50283">
    <property type="entry name" value="NA_SOLUT_SYMP_3"/>
    <property type="match status" value="1"/>
</dbReference>
<reference evidence="10 11" key="1">
    <citation type="journal article" date="2016" name="Front. Microbiol.">
        <title>Comparative Genomics Analysis of Streptomyces Species Reveals Their Adaptation to the Marine Environment and Their Diversity at the Genomic Level.</title>
        <authorList>
            <person name="Tian X."/>
            <person name="Zhang Z."/>
            <person name="Yang T."/>
            <person name="Chen M."/>
            <person name="Li J."/>
            <person name="Chen F."/>
            <person name="Yang J."/>
            <person name="Li W."/>
            <person name="Zhang B."/>
            <person name="Zhang Z."/>
            <person name="Wu J."/>
            <person name="Zhang C."/>
            <person name="Long L."/>
            <person name="Xiao J."/>
        </authorList>
    </citation>
    <scope>NUCLEOTIDE SEQUENCE [LARGE SCALE GENOMIC DNA]</scope>
    <source>
        <strain evidence="10 11">SCSIO 10390</strain>
    </source>
</reference>
<evidence type="ECO:0000256" key="5">
    <source>
        <dbReference type="ARBA" id="ARBA00022989"/>
    </source>
</evidence>
<keyword evidence="6 9" id="KW-0472">Membrane</keyword>
<dbReference type="InterPro" id="IPR038377">
    <property type="entry name" value="Na/Glc_symporter_sf"/>
</dbReference>